<sequence length="92" mass="9322">MDGAGYGVLGAGLLAVAAVAAGLYVRTRRKRDAVRAAHDEMARGLAVLTLQAGVAQATLAADQEAARHALARTQSAAREVLAGLGKARRATG</sequence>
<gene>
    <name evidence="3" type="ORF">GCM10017566_02270</name>
</gene>
<reference evidence="3" key="2">
    <citation type="submission" date="2020-09" db="EMBL/GenBank/DDBJ databases">
        <authorList>
            <person name="Sun Q."/>
            <person name="Zhou Y."/>
        </authorList>
    </citation>
    <scope>NUCLEOTIDE SEQUENCE</scope>
    <source>
        <strain evidence="3">CGMCC 4.7679</strain>
    </source>
</reference>
<evidence type="ECO:0000313" key="4">
    <source>
        <dbReference type="Proteomes" id="UP000658656"/>
    </source>
</evidence>
<evidence type="ECO:0000256" key="1">
    <source>
        <dbReference type="SAM" id="Phobius"/>
    </source>
</evidence>
<dbReference type="InterPro" id="IPR011712">
    <property type="entry name" value="Sig_transdc_His_kin_sub3_dim/P"/>
</dbReference>
<dbReference type="AlphaFoldDB" id="A0A8H9IU38"/>
<accession>A0A8H9IU38</accession>
<keyword evidence="1" id="KW-0472">Membrane</keyword>
<dbReference type="RefSeq" id="WP_183176842.1">
    <property type="nucleotide sequence ID" value="NZ_BNAV01000001.1"/>
</dbReference>
<dbReference type="Pfam" id="PF07730">
    <property type="entry name" value="HisKA_3"/>
    <property type="match status" value="1"/>
</dbReference>
<evidence type="ECO:0000313" key="3">
    <source>
        <dbReference type="EMBL" id="GHF33183.1"/>
    </source>
</evidence>
<feature type="domain" description="Signal transduction histidine kinase subgroup 3 dimerisation and phosphoacceptor" evidence="2">
    <location>
        <begin position="38"/>
        <end position="83"/>
    </location>
</feature>
<dbReference type="GO" id="GO:0046983">
    <property type="term" value="F:protein dimerization activity"/>
    <property type="evidence" value="ECO:0007669"/>
    <property type="project" value="InterPro"/>
</dbReference>
<keyword evidence="4" id="KW-1185">Reference proteome</keyword>
<reference evidence="3" key="1">
    <citation type="journal article" date="2014" name="Int. J. Syst. Evol. Microbiol.">
        <title>Complete genome sequence of Corynebacterium casei LMG S-19264T (=DSM 44701T), isolated from a smear-ripened cheese.</title>
        <authorList>
            <consortium name="US DOE Joint Genome Institute (JGI-PGF)"/>
            <person name="Walter F."/>
            <person name="Albersmeier A."/>
            <person name="Kalinowski J."/>
            <person name="Ruckert C."/>
        </authorList>
    </citation>
    <scope>NUCLEOTIDE SEQUENCE</scope>
    <source>
        <strain evidence="3">CGMCC 4.7679</strain>
    </source>
</reference>
<feature type="transmembrane region" description="Helical" evidence="1">
    <location>
        <begin position="6"/>
        <end position="25"/>
    </location>
</feature>
<name>A0A8H9IU38_9PSEU</name>
<comment type="caution">
    <text evidence="3">The sequence shown here is derived from an EMBL/GenBank/DDBJ whole genome shotgun (WGS) entry which is preliminary data.</text>
</comment>
<keyword evidence="1" id="KW-0812">Transmembrane</keyword>
<protein>
    <recommendedName>
        <fullName evidence="2">Signal transduction histidine kinase subgroup 3 dimerisation and phosphoacceptor domain-containing protein</fullName>
    </recommendedName>
</protein>
<organism evidence="3 4">
    <name type="scientific">Amycolatopsis bartoniae</name>
    <dbReference type="NCBI Taxonomy" id="941986"/>
    <lineage>
        <taxon>Bacteria</taxon>
        <taxon>Bacillati</taxon>
        <taxon>Actinomycetota</taxon>
        <taxon>Actinomycetes</taxon>
        <taxon>Pseudonocardiales</taxon>
        <taxon>Pseudonocardiaceae</taxon>
        <taxon>Amycolatopsis</taxon>
    </lineage>
</organism>
<dbReference type="GO" id="GO:0000155">
    <property type="term" value="F:phosphorelay sensor kinase activity"/>
    <property type="evidence" value="ECO:0007669"/>
    <property type="project" value="InterPro"/>
</dbReference>
<dbReference type="Gene3D" id="1.20.5.1930">
    <property type="match status" value="1"/>
</dbReference>
<proteinExistence type="predicted"/>
<dbReference type="GO" id="GO:0016020">
    <property type="term" value="C:membrane"/>
    <property type="evidence" value="ECO:0007669"/>
    <property type="project" value="InterPro"/>
</dbReference>
<dbReference type="Proteomes" id="UP000658656">
    <property type="component" value="Unassembled WGS sequence"/>
</dbReference>
<evidence type="ECO:0000259" key="2">
    <source>
        <dbReference type="Pfam" id="PF07730"/>
    </source>
</evidence>
<keyword evidence="1" id="KW-1133">Transmembrane helix</keyword>
<dbReference type="EMBL" id="BNAV01000001">
    <property type="protein sequence ID" value="GHF33183.1"/>
    <property type="molecule type" value="Genomic_DNA"/>
</dbReference>